<sequence length="140" mass="16132">MEEVYDLDSKADEAEAVQSIVDHYTLLALKELDEIDLPVTPKGQRMRANLSDEQIRLLDDLGKCLWTDLEEASLTDDFASLNIPCQNTEAKHAQEALKTAISSGQLPPEWLKNHMLSVWNRMKGEQNRKEKRKVQRKTRR</sequence>
<comment type="caution">
    <text evidence="2">The sequence shown here is derived from an EMBL/GenBank/DDBJ whole genome shotgun (WGS) entry which is preliminary data.</text>
</comment>
<feature type="region of interest" description="Disordered" evidence="1">
    <location>
        <begin position="121"/>
        <end position="140"/>
    </location>
</feature>
<evidence type="ECO:0000313" key="3">
    <source>
        <dbReference type="Proteomes" id="UP001149165"/>
    </source>
</evidence>
<evidence type="ECO:0000313" key="2">
    <source>
        <dbReference type="EMBL" id="KAJ5088577.1"/>
    </source>
</evidence>
<evidence type="ECO:0000256" key="1">
    <source>
        <dbReference type="SAM" id="MobiDB-lite"/>
    </source>
</evidence>
<accession>A0A9W9K1F8</accession>
<gene>
    <name evidence="2" type="ORF">N7456_012193</name>
</gene>
<name>A0A9W9K1F8_9EURO</name>
<reference evidence="2" key="2">
    <citation type="journal article" date="2023" name="IMA Fungus">
        <title>Comparative genomic study of the Penicillium genus elucidates a diverse pangenome and 15 lateral gene transfer events.</title>
        <authorList>
            <person name="Petersen C."/>
            <person name="Sorensen T."/>
            <person name="Nielsen M.R."/>
            <person name="Sondergaard T.E."/>
            <person name="Sorensen J.L."/>
            <person name="Fitzpatrick D.A."/>
            <person name="Frisvad J.C."/>
            <person name="Nielsen K.L."/>
        </authorList>
    </citation>
    <scope>NUCLEOTIDE SEQUENCE</scope>
    <source>
        <strain evidence="2">IBT 30069</strain>
    </source>
</reference>
<dbReference type="Proteomes" id="UP001149165">
    <property type="component" value="Unassembled WGS sequence"/>
</dbReference>
<feature type="compositionally biased region" description="Basic residues" evidence="1">
    <location>
        <begin position="129"/>
        <end position="140"/>
    </location>
</feature>
<dbReference type="AlphaFoldDB" id="A0A9W9K1F8"/>
<protein>
    <submittedName>
        <fullName evidence="2">Uncharacterized protein</fullName>
    </submittedName>
</protein>
<proteinExistence type="predicted"/>
<reference evidence="2" key="1">
    <citation type="submission" date="2022-11" db="EMBL/GenBank/DDBJ databases">
        <authorList>
            <person name="Petersen C."/>
        </authorList>
    </citation>
    <scope>NUCLEOTIDE SEQUENCE</scope>
    <source>
        <strain evidence="2">IBT 30069</strain>
    </source>
</reference>
<dbReference type="EMBL" id="JAPQKH010000007">
    <property type="protein sequence ID" value="KAJ5088577.1"/>
    <property type="molecule type" value="Genomic_DNA"/>
</dbReference>
<keyword evidence="3" id="KW-1185">Reference proteome</keyword>
<dbReference type="OrthoDB" id="4359588at2759"/>
<organism evidence="2 3">
    <name type="scientific">Penicillium angulare</name>
    <dbReference type="NCBI Taxonomy" id="116970"/>
    <lineage>
        <taxon>Eukaryota</taxon>
        <taxon>Fungi</taxon>
        <taxon>Dikarya</taxon>
        <taxon>Ascomycota</taxon>
        <taxon>Pezizomycotina</taxon>
        <taxon>Eurotiomycetes</taxon>
        <taxon>Eurotiomycetidae</taxon>
        <taxon>Eurotiales</taxon>
        <taxon>Aspergillaceae</taxon>
        <taxon>Penicillium</taxon>
    </lineage>
</organism>